<dbReference type="Pfam" id="PF14252">
    <property type="entry name" value="DUF4347"/>
    <property type="match status" value="1"/>
</dbReference>
<dbReference type="EMBL" id="CAADFI010000013">
    <property type="protein sequence ID" value="VFJ90991.1"/>
    <property type="molecule type" value="Genomic_DNA"/>
</dbReference>
<protein>
    <recommendedName>
        <fullName evidence="2">DUF4347 domain-containing protein</fullName>
    </recommendedName>
</protein>
<evidence type="ECO:0000313" key="3">
    <source>
        <dbReference type="EMBL" id="VFJ89461.1"/>
    </source>
</evidence>
<feature type="region of interest" description="Disordered" evidence="1">
    <location>
        <begin position="1006"/>
        <end position="1072"/>
    </location>
</feature>
<proteinExistence type="predicted"/>
<gene>
    <name evidence="3" type="ORF">BECKH772A_GA0070896_100158</name>
    <name evidence="4" type="ORF">BECKH772B_GA0070898_100138</name>
    <name evidence="5" type="ORF">BECKH772C_GA0070978_100128</name>
</gene>
<feature type="region of interest" description="Disordered" evidence="1">
    <location>
        <begin position="800"/>
        <end position="819"/>
    </location>
</feature>
<dbReference type="EMBL" id="CAADFG010000015">
    <property type="protein sequence ID" value="VFJ89461.1"/>
    <property type="molecule type" value="Genomic_DNA"/>
</dbReference>
<reference evidence="3" key="1">
    <citation type="submission" date="2019-02" db="EMBL/GenBank/DDBJ databases">
        <authorList>
            <person name="Gruber-Vodicka R. H."/>
            <person name="Seah K. B. B."/>
        </authorList>
    </citation>
    <scope>NUCLEOTIDE SEQUENCE</scope>
    <source>
        <strain evidence="5">BECK_SA2B12</strain>
        <strain evidence="3">BECK_SA2B15</strain>
        <strain evidence="4">BECK_SA2B20</strain>
    </source>
</reference>
<sequence>MATTMATLHDDGGSYMLALEPRFMYDGAAAATADAATDAGDANGESDTDDAGTLVAAGDQAAFIDNDLTDAEALVEAAKAALTSGGEVATVTEIELEPGENVLTAIADELPDDNSLAALHLFSHGASGEATLGDIQLHADNLADYSAELLAWGDALATDGDILFYGCDVASGEAGQAFIAGVAEATGADVAASTDATGAQNLGGDWDLEYSVGSVEATAIEVGDYPGLLDNIVVVDAGTEAASGAEIDGDAVSIGVTATVDADSYYDGGSITFQITNATANDQLALSATTDMNTDGTINATDAALTDGISVLNGSEVYLGDGSIDDGTAEAEKIGTIDTTYNGMAGGTAYDSANGTLTLKINFEDPTPGSETYLVNSSGTNEGFEDGDTSGWKVFQGADVVASPGASSAEGSEYTISGLYPNTSYEPSLFVNEYFSDTLFNLNGQSVDYKFVNSDVDKGGGAVTGEGTGAVILDFASAGNLSAANIFVETVTGIDGDETNTAVRLNSVGSVTATHEGVADGNYSIHGPYMRSDTFTVEAGDEIKVDWKAEYTQDAYEVFGFLVGSGVDGVFDGDDDGAGGTHSSTDDTRTLLFGQRGDVQDWTTFTGAVSTAGDYQFEFVAGSYDEDGQGGLGATLYIDNVRRTTGTIYEIDAPEIDAIGAVLTYQNTYTGDYDGSTEYSDDNRALTTTLTPQTGTSVTADSTIFINASPDGAERSITMASTGTHAFTSDNFGFSDPDGHDFEAVTILTLPDKGTLAFNGVEVEEGDRIPAANFGQLTFTPGSDAEGGFYTSFTFQVEDSGGGPTNLDPITSDEATAEDSTPDRVEINIEVVPEEEEIILPLEYTLPDPPPTPDVDSVRILDVGETVPIELADATIPEIALGEVGDYDIGDIVGVQEMGITFDHYRSDSGYQVRFPDSIGFDPNGEVTLSSGNEGLLPMGSIQFTPGSDVQSPALKFSALDPDASGEAEVTVEGVDKNNGLRTQHGFKVTVENGTVKSVEYLGASEAAEAESTPGGEATLEGGLSPEDARGSATPQGEAALEGGVTPEEAAAREGEGASLEDGATPPAIEGGVLPEGVLPQEGAMVFPVGGMPLSVFGLSVNSGLSAQGHSLTGQLQQATQGAFAAHQASLLGALYGVGNA</sequence>
<dbReference type="InterPro" id="IPR025592">
    <property type="entry name" value="DUF4347"/>
</dbReference>
<organism evidence="3">
    <name type="scientific">Candidatus Kentrum eta</name>
    <dbReference type="NCBI Taxonomy" id="2126337"/>
    <lineage>
        <taxon>Bacteria</taxon>
        <taxon>Pseudomonadati</taxon>
        <taxon>Pseudomonadota</taxon>
        <taxon>Gammaproteobacteria</taxon>
        <taxon>Candidatus Kentrum</taxon>
    </lineage>
</organism>
<evidence type="ECO:0000313" key="5">
    <source>
        <dbReference type="EMBL" id="VFJ97315.1"/>
    </source>
</evidence>
<name>A0A450UB93_9GAMM</name>
<dbReference type="AlphaFoldDB" id="A0A450UB93"/>
<evidence type="ECO:0000259" key="2">
    <source>
        <dbReference type="Pfam" id="PF14252"/>
    </source>
</evidence>
<dbReference type="EMBL" id="CAADFJ010000012">
    <property type="protein sequence ID" value="VFJ97315.1"/>
    <property type="molecule type" value="Genomic_DNA"/>
</dbReference>
<accession>A0A450UB93</accession>
<feature type="domain" description="DUF4347" evidence="2">
    <location>
        <begin position="62"/>
        <end position="219"/>
    </location>
</feature>
<evidence type="ECO:0000256" key="1">
    <source>
        <dbReference type="SAM" id="MobiDB-lite"/>
    </source>
</evidence>
<evidence type="ECO:0000313" key="4">
    <source>
        <dbReference type="EMBL" id="VFJ90991.1"/>
    </source>
</evidence>